<dbReference type="SUPFAM" id="SSF48508">
    <property type="entry name" value="Nuclear receptor ligand-binding domain"/>
    <property type="match status" value="1"/>
</dbReference>
<evidence type="ECO:0000256" key="4">
    <source>
        <dbReference type="ARBA" id="ARBA00023015"/>
    </source>
</evidence>
<dbReference type="InterPro" id="IPR035500">
    <property type="entry name" value="NHR-like_dom_sf"/>
</dbReference>
<feature type="compositionally biased region" description="Low complexity" evidence="10">
    <location>
        <begin position="252"/>
        <end position="271"/>
    </location>
</feature>
<evidence type="ECO:0000259" key="12">
    <source>
        <dbReference type="PROSITE" id="PS51843"/>
    </source>
</evidence>
<dbReference type="EMBL" id="JBAMIC010000003">
    <property type="protein sequence ID" value="KAK7108952.1"/>
    <property type="molecule type" value="Genomic_DNA"/>
</dbReference>
<feature type="region of interest" description="Disordered" evidence="10">
    <location>
        <begin position="1"/>
        <end position="23"/>
    </location>
</feature>
<proteinExistence type="inferred from homology"/>
<evidence type="ECO:0000313" key="13">
    <source>
        <dbReference type="EMBL" id="KAK7108952.1"/>
    </source>
</evidence>
<dbReference type="InterPro" id="IPR013088">
    <property type="entry name" value="Znf_NHR/GATA"/>
</dbReference>
<dbReference type="InterPro" id="IPR001628">
    <property type="entry name" value="Znf_hrmn_rcpt"/>
</dbReference>
<evidence type="ECO:0000256" key="9">
    <source>
        <dbReference type="RuleBase" id="RU004334"/>
    </source>
</evidence>
<name>A0AAN9BNQ0_9CAEN</name>
<evidence type="ECO:0000313" key="14">
    <source>
        <dbReference type="Proteomes" id="UP001374579"/>
    </source>
</evidence>
<dbReference type="GO" id="GO:0000978">
    <property type="term" value="F:RNA polymerase II cis-regulatory region sequence-specific DNA binding"/>
    <property type="evidence" value="ECO:0007669"/>
    <property type="project" value="TreeGrafter"/>
</dbReference>
<accession>A0AAN9BNQ0</accession>
<feature type="region of interest" description="Disordered" evidence="10">
    <location>
        <begin position="116"/>
        <end position="169"/>
    </location>
</feature>
<keyword evidence="4 9" id="KW-0805">Transcription regulation</keyword>
<dbReference type="GO" id="GO:0030154">
    <property type="term" value="P:cell differentiation"/>
    <property type="evidence" value="ECO:0007669"/>
    <property type="project" value="TreeGrafter"/>
</dbReference>
<dbReference type="PROSITE" id="PS00031">
    <property type="entry name" value="NUCLEAR_REC_DBD_1"/>
    <property type="match status" value="1"/>
</dbReference>
<evidence type="ECO:0000256" key="3">
    <source>
        <dbReference type="ARBA" id="ARBA00022833"/>
    </source>
</evidence>
<dbReference type="Proteomes" id="UP001374579">
    <property type="component" value="Unassembled WGS sequence"/>
</dbReference>
<dbReference type="GO" id="GO:0005634">
    <property type="term" value="C:nucleus"/>
    <property type="evidence" value="ECO:0007669"/>
    <property type="project" value="UniProtKB-SubCell"/>
</dbReference>
<organism evidence="13 14">
    <name type="scientific">Littorina saxatilis</name>
    <dbReference type="NCBI Taxonomy" id="31220"/>
    <lineage>
        <taxon>Eukaryota</taxon>
        <taxon>Metazoa</taxon>
        <taxon>Spiralia</taxon>
        <taxon>Lophotrochozoa</taxon>
        <taxon>Mollusca</taxon>
        <taxon>Gastropoda</taxon>
        <taxon>Caenogastropoda</taxon>
        <taxon>Littorinimorpha</taxon>
        <taxon>Littorinoidea</taxon>
        <taxon>Littorinidae</taxon>
        <taxon>Littorina</taxon>
    </lineage>
</organism>
<gene>
    <name evidence="13" type="ORF">V1264_013084</name>
</gene>
<dbReference type="SUPFAM" id="SSF57716">
    <property type="entry name" value="Glucocorticoid receptor-like (DNA-binding domain)"/>
    <property type="match status" value="1"/>
</dbReference>
<feature type="region of interest" description="Disordered" evidence="10">
    <location>
        <begin position="247"/>
        <end position="271"/>
    </location>
</feature>
<keyword evidence="7 9" id="KW-0675">Receptor</keyword>
<evidence type="ECO:0000256" key="1">
    <source>
        <dbReference type="ARBA" id="ARBA00022723"/>
    </source>
</evidence>
<keyword evidence="6 9" id="KW-0804">Transcription</keyword>
<dbReference type="GO" id="GO:0000122">
    <property type="term" value="P:negative regulation of transcription by RNA polymerase II"/>
    <property type="evidence" value="ECO:0007669"/>
    <property type="project" value="TreeGrafter"/>
</dbReference>
<protein>
    <recommendedName>
        <fullName evidence="15">Nuclear hormone receptor HR96</fullName>
    </recommendedName>
</protein>
<evidence type="ECO:0000256" key="5">
    <source>
        <dbReference type="ARBA" id="ARBA00023125"/>
    </source>
</evidence>
<comment type="caution">
    <text evidence="13">The sequence shown here is derived from an EMBL/GenBank/DDBJ whole genome shotgun (WGS) entry which is preliminary data.</text>
</comment>
<dbReference type="PROSITE" id="PS51030">
    <property type="entry name" value="NUCLEAR_REC_DBD_2"/>
    <property type="match status" value="1"/>
</dbReference>
<dbReference type="Pfam" id="PF00104">
    <property type="entry name" value="Hormone_recep"/>
    <property type="match status" value="1"/>
</dbReference>
<dbReference type="Pfam" id="PF00105">
    <property type="entry name" value="zf-C4"/>
    <property type="match status" value="1"/>
</dbReference>
<keyword evidence="8 9" id="KW-0539">Nucleus</keyword>
<evidence type="ECO:0000256" key="6">
    <source>
        <dbReference type="ARBA" id="ARBA00023163"/>
    </source>
</evidence>
<keyword evidence="1 9" id="KW-0479">Metal-binding</keyword>
<evidence type="ECO:0000256" key="10">
    <source>
        <dbReference type="SAM" id="MobiDB-lite"/>
    </source>
</evidence>
<sequence length="547" mass="61747">MSASSCSTEAQSPPAVLTDDIDKKDKPVRKRRRVYGEKVCQVCGDKALAHHFGTLACETCKAFFRRNATYKEARKCLFKGDCPISVKTRRFCPACRLAKCFQVGMRADLILDEDEKKERMQKVSEKKTKKGQSKPRNTASRSQHSMSHSTVCAESTTGHASIESMSSPEQISNMVEQAWRSATEMNASDAATLKSPASFSTDSRWGQGDFSAQGESFAGVVYSQNPVMAHDSKTVFTGGEDLSPPTSVEFFSPMTPASSTTPSSLYSPDMRQSAVSSPAPFSLSASASSRTHPYSFSPFQHVPRDELPSDPYMYWRLSEEERCLLTHLSAAYQDTLLVVLKGSPPRNNIDKDLITTELYLQECELEARNVISFSKRMEDFRQLRQDEQIALLKASTSQVLGIRSSALYIAEKDAYLTRQGYFTLEHAKMLLPNNPLHDPCVEFCRSVKSIVKNDVTLYALLHCVVLFDPCDDRVIDRQLINSIRDKYIILLRHYLESLYSYRYSERYLMALQENLIMYRNLCQEGKPLIKKFFPSIPNKLLVEVLDL</sequence>
<dbReference type="PROSITE" id="PS51843">
    <property type="entry name" value="NR_LBD"/>
    <property type="match status" value="1"/>
</dbReference>
<dbReference type="SMART" id="SM00399">
    <property type="entry name" value="ZnF_C4"/>
    <property type="match status" value="1"/>
</dbReference>
<feature type="compositionally biased region" description="Basic and acidic residues" evidence="10">
    <location>
        <begin position="116"/>
        <end position="126"/>
    </location>
</feature>
<dbReference type="InterPro" id="IPR000536">
    <property type="entry name" value="Nucl_hrmn_rcpt_lig-bd"/>
</dbReference>
<evidence type="ECO:0008006" key="15">
    <source>
        <dbReference type="Google" id="ProtNLM"/>
    </source>
</evidence>
<dbReference type="GO" id="GO:0008270">
    <property type="term" value="F:zinc ion binding"/>
    <property type="evidence" value="ECO:0007669"/>
    <property type="project" value="UniProtKB-KW"/>
</dbReference>
<feature type="compositionally biased region" description="Polar residues" evidence="10">
    <location>
        <begin position="134"/>
        <end position="169"/>
    </location>
</feature>
<comment type="subcellular location">
    <subcellularLocation>
        <location evidence="9">Nucleus</location>
    </subcellularLocation>
</comment>
<dbReference type="PRINTS" id="PR00398">
    <property type="entry name" value="STRDHORMONER"/>
</dbReference>
<dbReference type="GO" id="GO:0045944">
    <property type="term" value="P:positive regulation of transcription by RNA polymerase II"/>
    <property type="evidence" value="ECO:0007669"/>
    <property type="project" value="TreeGrafter"/>
</dbReference>
<dbReference type="PRINTS" id="PR00047">
    <property type="entry name" value="STROIDFINGER"/>
</dbReference>
<evidence type="ECO:0000256" key="2">
    <source>
        <dbReference type="ARBA" id="ARBA00022771"/>
    </source>
</evidence>
<feature type="region of interest" description="Disordered" evidence="10">
    <location>
        <begin position="186"/>
        <end position="206"/>
    </location>
</feature>
<evidence type="ECO:0000256" key="8">
    <source>
        <dbReference type="ARBA" id="ARBA00023242"/>
    </source>
</evidence>
<dbReference type="PANTHER" id="PTHR24082:SF283">
    <property type="entry name" value="NUCLEAR HORMONE RECEPTOR HR96"/>
    <property type="match status" value="1"/>
</dbReference>
<keyword evidence="2 9" id="KW-0863">Zinc-finger</keyword>
<dbReference type="Gene3D" id="3.30.50.10">
    <property type="entry name" value="Erythroid Transcription Factor GATA-1, subunit A"/>
    <property type="match status" value="1"/>
</dbReference>
<comment type="similarity">
    <text evidence="9">Belongs to the nuclear hormone receptor family.</text>
</comment>
<evidence type="ECO:0000256" key="7">
    <source>
        <dbReference type="ARBA" id="ARBA00023170"/>
    </source>
</evidence>
<feature type="compositionally biased region" description="Polar residues" evidence="10">
    <location>
        <begin position="195"/>
        <end position="204"/>
    </location>
</feature>
<dbReference type="InterPro" id="IPR050234">
    <property type="entry name" value="Nuclear_hormone_rcpt_NR1"/>
</dbReference>
<dbReference type="InterPro" id="IPR001723">
    <property type="entry name" value="Nuclear_hrmn_rcpt"/>
</dbReference>
<keyword evidence="14" id="KW-1185">Reference proteome</keyword>
<reference evidence="13 14" key="1">
    <citation type="submission" date="2024-02" db="EMBL/GenBank/DDBJ databases">
        <title>Chromosome-scale genome assembly of the rough periwinkle Littorina saxatilis.</title>
        <authorList>
            <person name="De Jode A."/>
            <person name="Faria R."/>
            <person name="Formenti G."/>
            <person name="Sims Y."/>
            <person name="Smith T.P."/>
            <person name="Tracey A."/>
            <person name="Wood J.M.D."/>
            <person name="Zagrodzka Z.B."/>
            <person name="Johannesson K."/>
            <person name="Butlin R.K."/>
            <person name="Leder E.H."/>
        </authorList>
    </citation>
    <scope>NUCLEOTIDE SEQUENCE [LARGE SCALE GENOMIC DNA]</scope>
    <source>
        <strain evidence="13">Snail1</strain>
        <tissue evidence="13">Muscle</tissue>
    </source>
</reference>
<evidence type="ECO:0000259" key="11">
    <source>
        <dbReference type="PROSITE" id="PS51030"/>
    </source>
</evidence>
<keyword evidence="3 9" id="KW-0862">Zinc</keyword>
<dbReference type="PANTHER" id="PTHR24082">
    <property type="entry name" value="NUCLEAR HORMONE RECEPTOR"/>
    <property type="match status" value="1"/>
</dbReference>
<feature type="domain" description="Nuclear receptor" evidence="11">
    <location>
        <begin position="37"/>
        <end position="112"/>
    </location>
</feature>
<feature type="compositionally biased region" description="Polar residues" evidence="10">
    <location>
        <begin position="1"/>
        <end position="11"/>
    </location>
</feature>
<dbReference type="SMART" id="SM00430">
    <property type="entry name" value="HOLI"/>
    <property type="match status" value="1"/>
</dbReference>
<feature type="domain" description="NR LBD" evidence="12">
    <location>
        <begin position="320"/>
        <end position="547"/>
    </location>
</feature>
<dbReference type="GO" id="GO:0004879">
    <property type="term" value="F:nuclear receptor activity"/>
    <property type="evidence" value="ECO:0007669"/>
    <property type="project" value="TreeGrafter"/>
</dbReference>
<dbReference type="Gene3D" id="1.10.565.10">
    <property type="entry name" value="Retinoid X Receptor"/>
    <property type="match status" value="1"/>
</dbReference>
<dbReference type="AlphaFoldDB" id="A0AAN9BNQ0"/>
<keyword evidence="5 9" id="KW-0238">DNA-binding</keyword>